<sequence>MTVSGRRLTTNVLPSPVLWHEKSSLLGRIVPKRPSIPESISSQSLAKLAHQLVCKYYLAKQPVSHGCMKVGNHGGVDFPTCQSNLKAIVCGKELDGGSENYITTESRKRKRNRGSHRSNKLGNQIGVDDPTCQSNLKATICGKEINGGSEICTAIDSKKRKQNRDRRLRRINK</sequence>
<gene>
    <name evidence="1" type="ORF">LOK49_LG03G01209</name>
</gene>
<dbReference type="EMBL" id="CM045763">
    <property type="protein sequence ID" value="KAI8023807.1"/>
    <property type="molecule type" value="Genomic_DNA"/>
</dbReference>
<dbReference type="Proteomes" id="UP001060215">
    <property type="component" value="Chromosome 6"/>
</dbReference>
<protein>
    <submittedName>
        <fullName evidence="1">Uncharacterized protein</fullName>
    </submittedName>
</protein>
<keyword evidence="2" id="KW-1185">Reference proteome</keyword>
<organism evidence="1 2">
    <name type="scientific">Camellia lanceoleosa</name>
    <dbReference type="NCBI Taxonomy" id="1840588"/>
    <lineage>
        <taxon>Eukaryota</taxon>
        <taxon>Viridiplantae</taxon>
        <taxon>Streptophyta</taxon>
        <taxon>Embryophyta</taxon>
        <taxon>Tracheophyta</taxon>
        <taxon>Spermatophyta</taxon>
        <taxon>Magnoliopsida</taxon>
        <taxon>eudicotyledons</taxon>
        <taxon>Gunneridae</taxon>
        <taxon>Pentapetalae</taxon>
        <taxon>asterids</taxon>
        <taxon>Ericales</taxon>
        <taxon>Theaceae</taxon>
        <taxon>Camellia</taxon>
    </lineage>
</organism>
<evidence type="ECO:0000313" key="1">
    <source>
        <dbReference type="EMBL" id="KAI8023807.1"/>
    </source>
</evidence>
<comment type="caution">
    <text evidence="1">The sequence shown here is derived from an EMBL/GenBank/DDBJ whole genome shotgun (WGS) entry which is preliminary data.</text>
</comment>
<evidence type="ECO:0000313" key="2">
    <source>
        <dbReference type="Proteomes" id="UP001060215"/>
    </source>
</evidence>
<reference evidence="1 2" key="1">
    <citation type="journal article" date="2022" name="Plant J.">
        <title>Chromosome-level genome of Camellia lanceoleosa provides a valuable resource for understanding genome evolution and self-incompatibility.</title>
        <authorList>
            <person name="Gong W."/>
            <person name="Xiao S."/>
            <person name="Wang L."/>
            <person name="Liao Z."/>
            <person name="Chang Y."/>
            <person name="Mo W."/>
            <person name="Hu G."/>
            <person name="Li W."/>
            <person name="Zhao G."/>
            <person name="Zhu H."/>
            <person name="Hu X."/>
            <person name="Ji K."/>
            <person name="Xiang X."/>
            <person name="Song Q."/>
            <person name="Yuan D."/>
            <person name="Jin S."/>
            <person name="Zhang L."/>
        </authorList>
    </citation>
    <scope>NUCLEOTIDE SEQUENCE [LARGE SCALE GENOMIC DNA]</scope>
    <source>
        <strain evidence="1">SQ_2022a</strain>
    </source>
</reference>
<name>A0ACC0ID15_9ERIC</name>
<proteinExistence type="predicted"/>
<accession>A0ACC0ID15</accession>